<comment type="caution">
    <text evidence="3">The sequence shown here is derived from an EMBL/GenBank/DDBJ whole genome shotgun (WGS) entry which is preliminary data.</text>
</comment>
<evidence type="ECO:0000259" key="2">
    <source>
        <dbReference type="Pfam" id="PF00248"/>
    </source>
</evidence>
<dbReference type="EMBL" id="PDVP01000002">
    <property type="protein sequence ID" value="PHP68236.1"/>
    <property type="molecule type" value="Genomic_DNA"/>
</dbReference>
<dbReference type="CDD" id="cd19094">
    <property type="entry name" value="AKR_Tas-like"/>
    <property type="match status" value="1"/>
</dbReference>
<feature type="domain" description="NADP-dependent oxidoreductase" evidence="2">
    <location>
        <begin position="15"/>
        <end position="339"/>
    </location>
</feature>
<dbReference type="SUPFAM" id="SSF51430">
    <property type="entry name" value="NAD(P)-linked oxidoreductase"/>
    <property type="match status" value="1"/>
</dbReference>
<dbReference type="InterPro" id="IPR050523">
    <property type="entry name" value="AKR_Detox_Biosynth"/>
</dbReference>
<dbReference type="GO" id="GO:0016491">
    <property type="term" value="F:oxidoreductase activity"/>
    <property type="evidence" value="ECO:0007669"/>
    <property type="project" value="UniProtKB-KW"/>
</dbReference>
<accession>A0A2G1QRS6</accession>
<dbReference type="InterPro" id="IPR023210">
    <property type="entry name" value="NADP_OxRdtase_dom"/>
</dbReference>
<dbReference type="InterPro" id="IPR036812">
    <property type="entry name" value="NAD(P)_OxRdtase_dom_sf"/>
</dbReference>
<dbReference type="OrthoDB" id="9803483at2"/>
<keyword evidence="1" id="KW-0560">Oxidoreductase</keyword>
<organism evidence="3 4">
    <name type="scientific">Zhengella mangrovi</name>
    <dbReference type="NCBI Taxonomy" id="1982044"/>
    <lineage>
        <taxon>Bacteria</taxon>
        <taxon>Pseudomonadati</taxon>
        <taxon>Pseudomonadota</taxon>
        <taxon>Alphaproteobacteria</taxon>
        <taxon>Hyphomicrobiales</taxon>
        <taxon>Notoacmeibacteraceae</taxon>
        <taxon>Zhengella</taxon>
    </lineage>
</organism>
<evidence type="ECO:0000313" key="3">
    <source>
        <dbReference type="EMBL" id="PHP68236.1"/>
    </source>
</evidence>
<dbReference type="RefSeq" id="WP_099304903.1">
    <property type="nucleotide sequence ID" value="NZ_PDVP01000002.1"/>
</dbReference>
<protein>
    <submittedName>
        <fullName evidence="3">Aldo/keto reductase</fullName>
    </submittedName>
</protein>
<dbReference type="Pfam" id="PF00248">
    <property type="entry name" value="Aldo_ket_red"/>
    <property type="match status" value="1"/>
</dbReference>
<dbReference type="Gene3D" id="3.20.20.100">
    <property type="entry name" value="NADP-dependent oxidoreductase domain"/>
    <property type="match status" value="1"/>
</dbReference>
<dbReference type="Proteomes" id="UP000221168">
    <property type="component" value="Unassembled WGS sequence"/>
</dbReference>
<evidence type="ECO:0000313" key="4">
    <source>
        <dbReference type="Proteomes" id="UP000221168"/>
    </source>
</evidence>
<sequence>MKMNSLGRTGIAVSEICLGTMTWGEQNTEAEAHAQMDHAVEQGINFFDTAEMYPTNPLRAETAGRTEEIIGSWLKARGRRDDIVLATKIVGKGNRTVRDGEPANAKTLREAVEKSLKRLGTDHIDLYQIHWPNRGSYHFRQNWTFSPWQQDRAQALADLEETVATAGDMVKEGKLRALGVSNDSVWGVAKMLEIAERSGGARVASVQNEYNLMCRLFDTDWAELSHHEDVGLLAYSPLAAGILSGKYLDGAVPAGSRRSITENLGGRWQEHAVPAMEAYVRLARDSGLDPAQMALAWCLTRPFMTSVIIGATSMEQLKTNIGAKDVTLGADVLEAIAAIHRRYPMPF</sequence>
<reference evidence="3 4" key="1">
    <citation type="submission" date="2017-10" db="EMBL/GenBank/DDBJ databases">
        <title>Sedimentibacterium mangrovi gen. nov., sp. nov., a novel member of family Phyllobacteriacea isolated from mangrove sediment.</title>
        <authorList>
            <person name="Liao H."/>
            <person name="Tian Y."/>
        </authorList>
    </citation>
    <scope>NUCLEOTIDE SEQUENCE [LARGE SCALE GENOMIC DNA]</scope>
    <source>
        <strain evidence="3 4">X9-2-2</strain>
    </source>
</reference>
<proteinExistence type="predicted"/>
<dbReference type="PANTHER" id="PTHR43364:SF4">
    <property type="entry name" value="NAD(P)-LINKED OXIDOREDUCTASE SUPERFAMILY PROTEIN"/>
    <property type="match status" value="1"/>
</dbReference>
<dbReference type="PANTHER" id="PTHR43364">
    <property type="entry name" value="NADH-SPECIFIC METHYLGLYOXAL REDUCTASE-RELATED"/>
    <property type="match status" value="1"/>
</dbReference>
<gene>
    <name evidence="3" type="ORF">CSC94_06170</name>
</gene>
<evidence type="ECO:0000256" key="1">
    <source>
        <dbReference type="ARBA" id="ARBA00023002"/>
    </source>
</evidence>
<keyword evidence="4" id="KW-1185">Reference proteome</keyword>
<name>A0A2G1QRS6_9HYPH</name>
<dbReference type="AlphaFoldDB" id="A0A2G1QRS6"/>